<evidence type="ECO:0000313" key="3">
    <source>
        <dbReference type="Proteomes" id="UP000722957"/>
    </source>
</evidence>
<feature type="domain" description="N-acetyltransferase" evidence="1">
    <location>
        <begin position="16"/>
        <end position="113"/>
    </location>
</feature>
<accession>A0ABD4KU98</accession>
<dbReference type="InterPro" id="IPR000182">
    <property type="entry name" value="GNAT_dom"/>
</dbReference>
<sequence>PLSGRYAIQKYGSKMLEIEKVNESNIEEVKNVHLADEQVKFAGTSDEFISSASETIHLHAIKNNGAVVGFFKLDVAYSSDYEFCPKDGLGLRAFAIDINCQGQGLGTEAVKVL</sequence>
<proteinExistence type="predicted"/>
<dbReference type="InterPro" id="IPR016181">
    <property type="entry name" value="Acyl_CoA_acyltransferase"/>
</dbReference>
<dbReference type="PROSITE" id="PS51186">
    <property type="entry name" value="GNAT"/>
    <property type="match status" value="1"/>
</dbReference>
<name>A0ABD4KU98_VIBAN</name>
<comment type="caution">
    <text evidence="2">The sequence shown here is derived from an EMBL/GenBank/DDBJ whole genome shotgun (WGS) entry which is preliminary data.</text>
</comment>
<protein>
    <submittedName>
        <fullName evidence="2">GNAT family N-acetyltransferase</fullName>
    </submittedName>
</protein>
<feature type="non-terminal residue" evidence="2">
    <location>
        <position position="113"/>
    </location>
</feature>
<gene>
    <name evidence="2" type="ORF">EAY07_23110</name>
</gene>
<dbReference type="AlphaFoldDB" id="A0ABD4KU98"/>
<evidence type="ECO:0000313" key="2">
    <source>
        <dbReference type="EMBL" id="MBF4274839.1"/>
    </source>
</evidence>
<dbReference type="Proteomes" id="UP000722957">
    <property type="component" value="Unassembled WGS sequence"/>
</dbReference>
<dbReference type="Pfam" id="PF00583">
    <property type="entry name" value="Acetyltransf_1"/>
    <property type="match status" value="1"/>
</dbReference>
<feature type="non-terminal residue" evidence="2">
    <location>
        <position position="1"/>
    </location>
</feature>
<dbReference type="SUPFAM" id="SSF55729">
    <property type="entry name" value="Acyl-CoA N-acyltransferases (Nat)"/>
    <property type="match status" value="1"/>
</dbReference>
<dbReference type="EMBL" id="RDOM01000603">
    <property type="protein sequence ID" value="MBF4274839.1"/>
    <property type="molecule type" value="Genomic_DNA"/>
</dbReference>
<evidence type="ECO:0000259" key="1">
    <source>
        <dbReference type="PROSITE" id="PS51186"/>
    </source>
</evidence>
<organism evidence="2 3">
    <name type="scientific">Vibrio anguillarum</name>
    <name type="common">Listonella anguillarum</name>
    <dbReference type="NCBI Taxonomy" id="55601"/>
    <lineage>
        <taxon>Bacteria</taxon>
        <taxon>Pseudomonadati</taxon>
        <taxon>Pseudomonadota</taxon>
        <taxon>Gammaproteobacteria</taxon>
        <taxon>Vibrionales</taxon>
        <taxon>Vibrionaceae</taxon>
        <taxon>Vibrio</taxon>
    </lineage>
</organism>
<dbReference type="Gene3D" id="3.40.630.30">
    <property type="match status" value="1"/>
</dbReference>
<reference evidence="2 3" key="1">
    <citation type="journal article" date="2021" name="PeerJ">
        <title>Analysis of 44 Vibrio anguillarum genomes reveals high genetic diversity.</title>
        <authorList>
            <person name="Hansen M.J."/>
            <person name="Dalsgaard I."/>
        </authorList>
    </citation>
    <scope>NUCLEOTIDE SEQUENCE [LARGE SCALE GENOMIC DNA]</scope>
    <source>
        <strain evidence="2 3">17-16730-2A</strain>
    </source>
</reference>